<dbReference type="OrthoDB" id="4767424at2759"/>
<dbReference type="RefSeq" id="XP_045957530.1">
    <property type="nucleotide sequence ID" value="XM_046096158.1"/>
</dbReference>
<name>A0A9P8ZXQ3_9PEZI</name>
<evidence type="ECO:0000313" key="2">
    <source>
        <dbReference type="Proteomes" id="UP000758603"/>
    </source>
</evidence>
<evidence type="ECO:0000313" key="1">
    <source>
        <dbReference type="EMBL" id="KAH6653253.1"/>
    </source>
</evidence>
<dbReference type="Proteomes" id="UP000758603">
    <property type="component" value="Unassembled WGS sequence"/>
</dbReference>
<reference evidence="1" key="1">
    <citation type="journal article" date="2021" name="Nat. Commun.">
        <title>Genetic determinants of endophytism in the Arabidopsis root mycobiome.</title>
        <authorList>
            <person name="Mesny F."/>
            <person name="Miyauchi S."/>
            <person name="Thiergart T."/>
            <person name="Pickel B."/>
            <person name="Atanasova L."/>
            <person name="Karlsson M."/>
            <person name="Huettel B."/>
            <person name="Barry K.W."/>
            <person name="Haridas S."/>
            <person name="Chen C."/>
            <person name="Bauer D."/>
            <person name="Andreopoulos W."/>
            <person name="Pangilinan J."/>
            <person name="LaButti K."/>
            <person name="Riley R."/>
            <person name="Lipzen A."/>
            <person name="Clum A."/>
            <person name="Drula E."/>
            <person name="Henrissat B."/>
            <person name="Kohler A."/>
            <person name="Grigoriev I.V."/>
            <person name="Martin F.M."/>
            <person name="Hacquard S."/>
        </authorList>
    </citation>
    <scope>NUCLEOTIDE SEQUENCE</scope>
    <source>
        <strain evidence="1">MPI-SDFR-AT-0073</strain>
    </source>
</reference>
<keyword evidence="2" id="KW-1185">Reference proteome</keyword>
<organism evidence="1 2">
    <name type="scientific">Truncatella angustata</name>
    <dbReference type="NCBI Taxonomy" id="152316"/>
    <lineage>
        <taxon>Eukaryota</taxon>
        <taxon>Fungi</taxon>
        <taxon>Dikarya</taxon>
        <taxon>Ascomycota</taxon>
        <taxon>Pezizomycotina</taxon>
        <taxon>Sordariomycetes</taxon>
        <taxon>Xylariomycetidae</taxon>
        <taxon>Amphisphaeriales</taxon>
        <taxon>Sporocadaceae</taxon>
        <taxon>Truncatella</taxon>
    </lineage>
</organism>
<comment type="caution">
    <text evidence="1">The sequence shown here is derived from an EMBL/GenBank/DDBJ whole genome shotgun (WGS) entry which is preliminary data.</text>
</comment>
<proteinExistence type="predicted"/>
<evidence type="ECO:0008006" key="3">
    <source>
        <dbReference type="Google" id="ProtNLM"/>
    </source>
</evidence>
<gene>
    <name evidence="1" type="ORF">BKA67DRAFT_312720</name>
</gene>
<accession>A0A9P8ZXQ3</accession>
<dbReference type="AlphaFoldDB" id="A0A9P8ZXQ3"/>
<dbReference type="EMBL" id="JAGPXC010000005">
    <property type="protein sequence ID" value="KAH6653253.1"/>
    <property type="molecule type" value="Genomic_DNA"/>
</dbReference>
<dbReference type="GeneID" id="70125051"/>
<sequence length="233" mass="26383">MYKTHFQRWGFRKNLKASEGKVFEAQAVAGEEINLPVAYGRRLGSKRLKSRALRSNKQSSVTVALSPLRPIDAPDRLHLADNSLRAVAAYVNSRCDHWKSGHYSQWKTETGNWQQKMDLAAWQISEGQDMASSFQILNNACDEYKTILLMQEPVLLWATYDAILQLLKVDPNLARPFIKLVTGYCSVCFGGSHPLTILWNSVSRMEVDDISSLARPLIDVQSNHFRDEALSNN</sequence>
<protein>
    <recommendedName>
        <fullName evidence="3">Clr5 domain-containing protein</fullName>
    </recommendedName>
</protein>